<evidence type="ECO:0000313" key="6">
    <source>
        <dbReference type="Proteomes" id="UP001420932"/>
    </source>
</evidence>
<evidence type="ECO:0000313" key="5">
    <source>
        <dbReference type="EMBL" id="KAK9091930.1"/>
    </source>
</evidence>
<evidence type="ECO:0000256" key="3">
    <source>
        <dbReference type="SAM" id="SignalP"/>
    </source>
</evidence>
<comment type="caution">
    <text evidence="5">The sequence shown here is derived from an EMBL/GenBank/DDBJ whole genome shotgun (WGS) entry which is preliminary data.</text>
</comment>
<dbReference type="InterPro" id="IPR046350">
    <property type="entry name" value="Cystatin_sf"/>
</dbReference>
<dbReference type="CDD" id="cd00042">
    <property type="entry name" value="CY"/>
    <property type="match status" value="1"/>
</dbReference>
<dbReference type="SMART" id="SM00043">
    <property type="entry name" value="CY"/>
    <property type="match status" value="1"/>
</dbReference>
<evidence type="ECO:0000259" key="4">
    <source>
        <dbReference type="SMART" id="SM00043"/>
    </source>
</evidence>
<dbReference type="AlphaFoldDB" id="A0AAP0EEJ1"/>
<evidence type="ECO:0000256" key="2">
    <source>
        <dbReference type="ARBA" id="ARBA00022704"/>
    </source>
</evidence>
<proteinExistence type="predicted"/>
<organism evidence="5 6">
    <name type="scientific">Stephania yunnanensis</name>
    <dbReference type="NCBI Taxonomy" id="152371"/>
    <lineage>
        <taxon>Eukaryota</taxon>
        <taxon>Viridiplantae</taxon>
        <taxon>Streptophyta</taxon>
        <taxon>Embryophyta</taxon>
        <taxon>Tracheophyta</taxon>
        <taxon>Spermatophyta</taxon>
        <taxon>Magnoliopsida</taxon>
        <taxon>Ranunculales</taxon>
        <taxon>Menispermaceae</taxon>
        <taxon>Menispermoideae</taxon>
        <taxon>Cissampelideae</taxon>
        <taxon>Stephania</taxon>
    </lineage>
</organism>
<feature type="chain" id="PRO_5042980165" description="Cystatin domain-containing protein" evidence="3">
    <location>
        <begin position="21"/>
        <end position="122"/>
    </location>
</feature>
<keyword evidence="1" id="KW-0646">Protease inhibitor</keyword>
<feature type="signal peptide" evidence="3">
    <location>
        <begin position="1"/>
        <end position="20"/>
    </location>
</feature>
<evidence type="ECO:0000256" key="1">
    <source>
        <dbReference type="ARBA" id="ARBA00022690"/>
    </source>
</evidence>
<sequence>MRSQSVASLFLLFVVVGVASVVVDGALTGGWAPGDPKDAHVVEIGKFAVEAHNKEAHTDLKFVGVVKAETQPQVVSGINYRITLEATGGVGGGVAAKKYEAIVWEKPSEKFIRLTSFRPIWD</sequence>
<dbReference type="InterPro" id="IPR000010">
    <property type="entry name" value="Cystatin_dom"/>
</dbReference>
<reference evidence="5 6" key="1">
    <citation type="submission" date="2024-01" db="EMBL/GenBank/DDBJ databases">
        <title>Genome assemblies of Stephania.</title>
        <authorList>
            <person name="Yang L."/>
        </authorList>
    </citation>
    <scope>NUCLEOTIDE SEQUENCE [LARGE SCALE GENOMIC DNA]</scope>
    <source>
        <strain evidence="5">YNDBR</strain>
        <tissue evidence="5">Leaf</tissue>
    </source>
</reference>
<dbReference type="Gene3D" id="3.10.450.10">
    <property type="match status" value="1"/>
</dbReference>
<keyword evidence="3" id="KW-0732">Signal</keyword>
<dbReference type="Pfam" id="PF16845">
    <property type="entry name" value="SQAPI"/>
    <property type="match status" value="1"/>
</dbReference>
<name>A0AAP0EEJ1_9MAGN</name>
<keyword evidence="2" id="KW-0789">Thiol protease inhibitor</keyword>
<dbReference type="EMBL" id="JBBNAF010000012">
    <property type="protein sequence ID" value="KAK9091930.1"/>
    <property type="molecule type" value="Genomic_DNA"/>
</dbReference>
<gene>
    <name evidence="5" type="ORF">Syun_026841</name>
</gene>
<dbReference type="PANTHER" id="PTHR47364">
    <property type="entry name" value="CYSTEINE PROTEINASE INHIBITOR 5"/>
    <property type="match status" value="1"/>
</dbReference>
<accession>A0AAP0EEJ1</accession>
<protein>
    <recommendedName>
        <fullName evidence="4">Cystatin domain-containing protein</fullName>
    </recommendedName>
</protein>
<feature type="domain" description="Cystatin" evidence="4">
    <location>
        <begin position="26"/>
        <end position="120"/>
    </location>
</feature>
<dbReference type="Proteomes" id="UP001420932">
    <property type="component" value="Unassembled WGS sequence"/>
</dbReference>
<keyword evidence="6" id="KW-1185">Reference proteome</keyword>
<dbReference type="SUPFAM" id="SSF54403">
    <property type="entry name" value="Cystatin/monellin"/>
    <property type="match status" value="1"/>
</dbReference>
<dbReference type="GO" id="GO:0004869">
    <property type="term" value="F:cysteine-type endopeptidase inhibitor activity"/>
    <property type="evidence" value="ECO:0007669"/>
    <property type="project" value="UniProtKB-KW"/>
</dbReference>
<dbReference type="PANTHER" id="PTHR47364:SF2">
    <property type="entry name" value="CYSTEINE PROTEINASE INHIBITOR 5"/>
    <property type="match status" value="1"/>
</dbReference>